<protein>
    <submittedName>
        <fullName evidence="1">Uncharacterized protein</fullName>
    </submittedName>
</protein>
<gene>
    <name evidence="1" type="ORF">FHX64_001682</name>
</gene>
<dbReference type="EMBL" id="JACHYB010000001">
    <property type="protein sequence ID" value="MBB3187519.1"/>
    <property type="molecule type" value="Genomic_DNA"/>
</dbReference>
<name>A0A7W5H2D6_9PORP</name>
<evidence type="ECO:0000313" key="2">
    <source>
        <dbReference type="Proteomes" id="UP000544222"/>
    </source>
</evidence>
<evidence type="ECO:0000313" key="1">
    <source>
        <dbReference type="EMBL" id="MBB3187519.1"/>
    </source>
</evidence>
<comment type="caution">
    <text evidence="1">The sequence shown here is derived from an EMBL/GenBank/DDBJ whole genome shotgun (WGS) entry which is preliminary data.</text>
</comment>
<reference evidence="1 2" key="1">
    <citation type="submission" date="2020-08" db="EMBL/GenBank/DDBJ databases">
        <title>Genomic Encyclopedia of Type Strains, Phase IV (KMG-IV): sequencing the most valuable type-strain genomes for metagenomic binning, comparative biology and taxonomic classification.</title>
        <authorList>
            <person name="Goeker M."/>
        </authorList>
    </citation>
    <scope>NUCLEOTIDE SEQUENCE [LARGE SCALE GENOMIC DNA]</scope>
    <source>
        <strain evidence="1 2">DSM 27471</strain>
    </source>
</reference>
<keyword evidence="2" id="KW-1185">Reference proteome</keyword>
<accession>A0A7W5H2D6</accession>
<proteinExistence type="predicted"/>
<dbReference type="RefSeq" id="WP_183413282.1">
    <property type="nucleotide sequence ID" value="NZ_JACHYB010000001.1"/>
</dbReference>
<dbReference type="Proteomes" id="UP000544222">
    <property type="component" value="Unassembled WGS sequence"/>
</dbReference>
<organism evidence="1 2">
    <name type="scientific">Microbacter margulisiae</name>
    <dbReference type="NCBI Taxonomy" id="1350067"/>
    <lineage>
        <taxon>Bacteria</taxon>
        <taxon>Pseudomonadati</taxon>
        <taxon>Bacteroidota</taxon>
        <taxon>Bacteroidia</taxon>
        <taxon>Bacteroidales</taxon>
        <taxon>Porphyromonadaceae</taxon>
        <taxon>Microbacter</taxon>
    </lineage>
</organism>
<sequence>MEIHENTTDENRRRTLTDDPQYFGAYLNLARLNIFSINNYLAKEFKKRELREDGQIKNCFIAQKGLSDISYNWLYERLIRFMPVIKQFDAERLPEDEKKNTSAEGKDLEGMSDMLKSVWEDIQEFRNDYTHYYSTEKGDQRKLTVSDATAAFLKLSFERAIQYTKKRFENVLDSADFELVASKQMIADGNTITTEGFVFLIAMFLDRENAFQFIGKVKGLKGTQFKPFIATREVLMTYCVKLPHDKLLSDNPGQALLLDMINDLTRCPKVLYNVLSEEGKKEFRPLLTDQKIEKVLANSISDEERENILDSIDYEQYIENLTVRVRHSNRFPYFAMRFIEEKNLWPEIYFQIDLGKYQLAEYSKKVLGENIPRTIIENAKAFGRLNSFNDEDSVQKQIDLNGLTPGFEQFAPHYNTDINKIGLSFAPAMPAMPAVIPLQNKPDNKVQVNLEQPQPDAFLSLHELSKIILLEYLQPGASRKLIHQFCSLASKKLFSYSFIEEVKGKLPNQWSEFQKQCDTKKSRAYSGRASFYPHDRKDELNRILAPYGLNDKQIPEKIINYWLNINDVNDTKTVSERIKRMNRDGRKRLKQLTKHYDDPEIKIPKIGEMATFIARDIVDMIVSGDKKKKITSVYYDKMQECLALYANADKKQQFIALVRELNMNAPGGHPFLKKLNLEQINSTSEFYKLYLKEKVDKQIPDGYTKAGKQKHKNGSWMSSTFETIEWNEKVKKNITVIKIPDNRENIPYTIRQWEEKEQYDLKAWLKNINEGRNENDRKRPVDLPTNLFDGKLCELLKSKLTETGVPIPVNAKYNELLKMWWTMRDDSIQPFYGGERCYEIKGEKIRFISGSASRFSDYYHYPLSLAFERLSAERRSAMQKDRRLQPLTMAEVEKVFKRTLHGTEQEIRVTAEDDRMLLLMAEKLSPGDEQLKLATIDKELTKLRHITHIFSYNLNYDTQGNKAGEAQSLKANLTVTATMQLKNINDLHRFAYDRRLPELVAYIPDATIDVEALRYELADYNRARQEVFDAVFRLEKAIIEKDAESIRNLFTDMEGNYKTGNIQHRPYLQWLTNKGKITEEERWCLNMVRKSFSHNQFPHREVAVKWNLNIEPKGIASQLAAVFKRKTEAIVDSF</sequence>
<dbReference type="NCBIfam" id="NF038190">
    <property type="entry name" value="VI_Cas13b"/>
    <property type="match status" value="1"/>
</dbReference>
<dbReference type="AlphaFoldDB" id="A0A7W5H2D6"/>